<comment type="caution">
    <text evidence="4">The sequence shown here is derived from an EMBL/GenBank/DDBJ whole genome shotgun (WGS) entry which is preliminary data.</text>
</comment>
<reference evidence="4 5" key="1">
    <citation type="submission" date="2019-11" db="EMBL/GenBank/DDBJ databases">
        <title>Draft Genome Sequence of Plant Growth-Promoting Rhizosphere-Associated Bacteria.</title>
        <authorList>
            <person name="Vasilyev I.Y."/>
            <person name="Radchenko V."/>
            <person name="Ilnitskaya E.V."/>
        </authorList>
    </citation>
    <scope>NUCLEOTIDE SEQUENCE [LARGE SCALE GENOMIC DNA]</scope>
    <source>
        <strain evidence="4 5">VRA_MhP_f</strain>
    </source>
</reference>
<evidence type="ECO:0000313" key="4">
    <source>
        <dbReference type="EMBL" id="MSE17049.1"/>
    </source>
</evidence>
<evidence type="ECO:0000313" key="5">
    <source>
        <dbReference type="Proteomes" id="UP000461948"/>
    </source>
</evidence>
<dbReference type="Proteomes" id="UP000461948">
    <property type="component" value="Unassembled WGS sequence"/>
</dbReference>
<feature type="domain" description="Clp R" evidence="3">
    <location>
        <begin position="10"/>
        <end position="92"/>
    </location>
</feature>
<accession>A0A7X2MPN4</accession>
<organism evidence="4 5">
    <name type="scientific">Enterobacter agglomerans</name>
    <name type="common">Erwinia herbicola</name>
    <name type="synonym">Pantoea agglomerans</name>
    <dbReference type="NCBI Taxonomy" id="549"/>
    <lineage>
        <taxon>Bacteria</taxon>
        <taxon>Pseudomonadati</taxon>
        <taxon>Pseudomonadota</taxon>
        <taxon>Gammaproteobacteria</taxon>
        <taxon>Enterobacterales</taxon>
        <taxon>Erwiniaceae</taxon>
        <taxon>Pantoea</taxon>
        <taxon>Pantoea agglomerans group</taxon>
    </lineage>
</organism>
<dbReference type="EMBL" id="WKLC01000971">
    <property type="protein sequence ID" value="MSE17049.1"/>
    <property type="molecule type" value="Genomic_DNA"/>
</dbReference>
<feature type="non-terminal residue" evidence="4">
    <location>
        <position position="92"/>
    </location>
</feature>
<dbReference type="InterPro" id="IPR004176">
    <property type="entry name" value="Clp_R_N"/>
</dbReference>
<sequence length="92" mass="10280">MSEISRAVLFGKLDTLLFTSLESATAFCKLRGNPYVELVHWLHQLMQQQDGDLQQVITHFSLDEKALTQDIVAALDRLPRGASAVSDLSEHI</sequence>
<protein>
    <submittedName>
        <fullName evidence="4">Type VI secretion system ATPase TssH</fullName>
    </submittedName>
</protein>
<gene>
    <name evidence="4" type="ORF">GKC49_18610</name>
</gene>
<comment type="similarity">
    <text evidence="1">Belongs to the ClpA/ClpB family.</text>
</comment>
<dbReference type="AlphaFoldDB" id="A0A7X2MPN4"/>
<proteinExistence type="inferred from homology"/>
<evidence type="ECO:0000259" key="3">
    <source>
        <dbReference type="PROSITE" id="PS51903"/>
    </source>
</evidence>
<dbReference type="PROSITE" id="PS51903">
    <property type="entry name" value="CLP_R"/>
    <property type="match status" value="1"/>
</dbReference>
<evidence type="ECO:0000256" key="2">
    <source>
        <dbReference type="PROSITE-ProRule" id="PRU01251"/>
    </source>
</evidence>
<keyword evidence="2" id="KW-0677">Repeat</keyword>
<dbReference type="Pfam" id="PF02861">
    <property type="entry name" value="Clp_N"/>
    <property type="match status" value="1"/>
</dbReference>
<dbReference type="Gene3D" id="1.10.1780.10">
    <property type="entry name" value="Clp, N-terminal domain"/>
    <property type="match status" value="1"/>
</dbReference>
<dbReference type="SUPFAM" id="SSF81923">
    <property type="entry name" value="Double Clp-N motif"/>
    <property type="match status" value="1"/>
</dbReference>
<dbReference type="InterPro" id="IPR036628">
    <property type="entry name" value="Clp_N_dom_sf"/>
</dbReference>
<evidence type="ECO:0000256" key="1">
    <source>
        <dbReference type="ARBA" id="ARBA00008675"/>
    </source>
</evidence>
<name>A0A7X2MPN4_ENTAG</name>